<gene>
    <name evidence="2" type="ORF">BECKTC1821E_GA0114239_103636</name>
</gene>
<evidence type="ECO:0000256" key="1">
    <source>
        <dbReference type="SAM" id="Phobius"/>
    </source>
</evidence>
<sequence>MIACQNQLVIEDQENGFYEFLLSKLSTAIIIWGVPIFTLFCSLGIEIIQTPYNIGFSIEWLPSLYHQIPFSFEFLSHIFLAIMIIIQGRVISANVPDFAKIGIARTISKYPSPPRNVWDWVPFINVLTAKHVYMGWIRTVDILLGFCFAVYFHNAAFGLPPEKMLEAIQHLLSEVSVISCYWYISFSYKMETQQVGMNGGYQYGVTNIYRLIIGGILILLFSYFIENVISLLGIPPGSLTLLIELLVLLFCFGVIWYCMDYFPMTIRKMRK</sequence>
<keyword evidence="1" id="KW-0812">Transmembrane</keyword>
<reference evidence="2" key="1">
    <citation type="submission" date="2019-02" db="EMBL/GenBank/DDBJ databases">
        <authorList>
            <person name="Gruber-Vodicka R. H."/>
            <person name="Seah K. B. B."/>
        </authorList>
    </citation>
    <scope>NUCLEOTIDE SEQUENCE</scope>
    <source>
        <strain evidence="2">BECK_BZ125</strain>
    </source>
</reference>
<organism evidence="2">
    <name type="scientific">Candidatus Kentrum sp. TC</name>
    <dbReference type="NCBI Taxonomy" id="2126339"/>
    <lineage>
        <taxon>Bacteria</taxon>
        <taxon>Pseudomonadati</taxon>
        <taxon>Pseudomonadota</taxon>
        <taxon>Gammaproteobacteria</taxon>
        <taxon>Candidatus Kentrum</taxon>
    </lineage>
</organism>
<feature type="transmembrane region" description="Helical" evidence="1">
    <location>
        <begin position="167"/>
        <end position="186"/>
    </location>
</feature>
<dbReference type="EMBL" id="CAADFT010000036">
    <property type="protein sequence ID" value="VFK44539.1"/>
    <property type="molecule type" value="Genomic_DNA"/>
</dbReference>
<protein>
    <submittedName>
        <fullName evidence="2">Uncharacterized protein</fullName>
    </submittedName>
</protein>
<evidence type="ECO:0000313" key="2">
    <source>
        <dbReference type="EMBL" id="VFK44539.1"/>
    </source>
</evidence>
<proteinExistence type="predicted"/>
<name>A0A450YSR5_9GAMM</name>
<keyword evidence="1" id="KW-1133">Transmembrane helix</keyword>
<feature type="transmembrane region" description="Helical" evidence="1">
    <location>
        <begin position="237"/>
        <end position="262"/>
    </location>
</feature>
<feature type="transmembrane region" description="Helical" evidence="1">
    <location>
        <begin position="68"/>
        <end position="86"/>
    </location>
</feature>
<feature type="transmembrane region" description="Helical" evidence="1">
    <location>
        <begin position="135"/>
        <end position="155"/>
    </location>
</feature>
<accession>A0A450YSR5</accession>
<feature type="transmembrane region" description="Helical" evidence="1">
    <location>
        <begin position="29"/>
        <end position="48"/>
    </location>
</feature>
<dbReference type="AlphaFoldDB" id="A0A450YSR5"/>
<keyword evidence="1" id="KW-0472">Membrane</keyword>
<feature type="transmembrane region" description="Helical" evidence="1">
    <location>
        <begin position="207"/>
        <end position="225"/>
    </location>
</feature>